<geneLocation type="plasmid" evidence="1 2">
    <name>pVP-16-VB00198-1</name>
</geneLocation>
<evidence type="ECO:0000313" key="1">
    <source>
        <dbReference type="EMBL" id="UYV29649.1"/>
    </source>
</evidence>
<proteinExistence type="predicted"/>
<reference evidence="1" key="1">
    <citation type="submission" date="2022-05" db="EMBL/GenBank/DDBJ databases">
        <title>Megaplasmid of Vibrio parahaemolyticus.</title>
        <authorList>
            <person name="Strauch E."/>
            <person name="Borowiak M."/>
        </authorList>
    </citation>
    <scope>NUCLEOTIDE SEQUENCE</scope>
    <source>
        <strain evidence="1">16-VB00198</strain>
        <plasmid evidence="1">pVP-16-VB00198-1</plasmid>
    </source>
</reference>
<evidence type="ECO:0000313" key="2">
    <source>
        <dbReference type="Proteomes" id="UP001163036"/>
    </source>
</evidence>
<dbReference type="Proteomes" id="UP001163036">
    <property type="component" value="Plasmid pVP-16-VB00198-1"/>
</dbReference>
<keyword evidence="1" id="KW-0614">Plasmid</keyword>
<gene>
    <name evidence="1" type="ORF">M5598_27105</name>
</gene>
<sequence>MSNLQLTISSPELNRKGKLVLINQYLKRCSGKVTIYSCAVDDGTLMVSPEFKTQDALSRVEAGINEILENMCEEMDGNGDCCHEHYNCCDCGGNDCGCPGCFSCKACPFCKEEDE</sequence>
<dbReference type="EMBL" id="CP097357">
    <property type="protein sequence ID" value="UYV29649.1"/>
    <property type="molecule type" value="Genomic_DNA"/>
</dbReference>
<accession>A0A8H9N949</accession>
<protein>
    <submittedName>
        <fullName evidence="1">Uncharacterized protein</fullName>
    </submittedName>
</protein>
<name>A0A8H9N949_VIBPH</name>
<dbReference type="AlphaFoldDB" id="A0A8H9N949"/>
<organism evidence="1 2">
    <name type="scientific">Vibrio parahaemolyticus</name>
    <dbReference type="NCBI Taxonomy" id="670"/>
    <lineage>
        <taxon>Bacteria</taxon>
        <taxon>Pseudomonadati</taxon>
        <taxon>Pseudomonadota</taxon>
        <taxon>Gammaproteobacteria</taxon>
        <taxon>Vibrionales</taxon>
        <taxon>Vibrionaceae</taxon>
        <taxon>Vibrio</taxon>
    </lineage>
</organism>
<dbReference type="RefSeq" id="WP_054388959.1">
    <property type="nucleotide sequence ID" value="NZ_CP062152.1"/>
</dbReference>